<dbReference type="AlphaFoldDB" id="A0A8J2JGQ8"/>
<evidence type="ECO:0000313" key="3">
    <source>
        <dbReference type="Proteomes" id="UP000708208"/>
    </source>
</evidence>
<sequence>MDNGDSTIKPSTLKTGNKNTIFRCPQYQ</sequence>
<evidence type="ECO:0000256" key="1">
    <source>
        <dbReference type="SAM" id="MobiDB-lite"/>
    </source>
</evidence>
<reference evidence="2" key="1">
    <citation type="submission" date="2021-06" db="EMBL/GenBank/DDBJ databases">
        <authorList>
            <person name="Hodson N. C."/>
            <person name="Mongue J. A."/>
            <person name="Jaron S. K."/>
        </authorList>
    </citation>
    <scope>NUCLEOTIDE SEQUENCE</scope>
</reference>
<accession>A0A8J2JGQ8</accession>
<dbReference type="Proteomes" id="UP000708208">
    <property type="component" value="Unassembled WGS sequence"/>
</dbReference>
<gene>
    <name evidence="2" type="ORF">AFUS01_LOCUS7113</name>
</gene>
<feature type="non-terminal residue" evidence="2">
    <location>
        <position position="1"/>
    </location>
</feature>
<evidence type="ECO:0000313" key="2">
    <source>
        <dbReference type="EMBL" id="CAG7717672.1"/>
    </source>
</evidence>
<feature type="compositionally biased region" description="Polar residues" evidence="1">
    <location>
        <begin position="1"/>
        <end position="20"/>
    </location>
</feature>
<organism evidence="2 3">
    <name type="scientific">Allacma fusca</name>
    <dbReference type="NCBI Taxonomy" id="39272"/>
    <lineage>
        <taxon>Eukaryota</taxon>
        <taxon>Metazoa</taxon>
        <taxon>Ecdysozoa</taxon>
        <taxon>Arthropoda</taxon>
        <taxon>Hexapoda</taxon>
        <taxon>Collembola</taxon>
        <taxon>Symphypleona</taxon>
        <taxon>Sminthuridae</taxon>
        <taxon>Allacma</taxon>
    </lineage>
</organism>
<comment type="caution">
    <text evidence="2">The sequence shown here is derived from an EMBL/GenBank/DDBJ whole genome shotgun (WGS) entry which is preliminary data.</text>
</comment>
<protein>
    <submittedName>
        <fullName evidence="2">Uncharacterized protein</fullName>
    </submittedName>
</protein>
<keyword evidence="3" id="KW-1185">Reference proteome</keyword>
<proteinExistence type="predicted"/>
<feature type="region of interest" description="Disordered" evidence="1">
    <location>
        <begin position="1"/>
        <end position="28"/>
    </location>
</feature>
<dbReference type="EMBL" id="CAJVCH010047743">
    <property type="protein sequence ID" value="CAG7717672.1"/>
    <property type="molecule type" value="Genomic_DNA"/>
</dbReference>
<name>A0A8J2JGQ8_9HEXA</name>